<keyword evidence="4" id="KW-1185">Reference proteome</keyword>
<feature type="transmembrane region" description="Helical" evidence="2">
    <location>
        <begin position="50"/>
        <end position="70"/>
    </location>
</feature>
<comment type="caution">
    <text evidence="3">The sequence shown here is derived from an EMBL/GenBank/DDBJ whole genome shotgun (WGS) entry which is preliminary data.</text>
</comment>
<keyword evidence="2" id="KW-1133">Transmembrane helix</keyword>
<evidence type="ECO:0000256" key="1">
    <source>
        <dbReference type="SAM" id="MobiDB-lite"/>
    </source>
</evidence>
<proteinExistence type="predicted"/>
<feature type="region of interest" description="Disordered" evidence="1">
    <location>
        <begin position="173"/>
        <end position="202"/>
    </location>
</feature>
<sequence>MRECIAMRHARIVLVLVLVFVSAIAFGVTAGGIVGAVATGDPRYSMTWSFALPVALLAGTFGLFGGSFVARRRGAASEAPPTGELALARVERISRTGLSVNGQPQVDLLLTVAPRFRSPYNTVHREVVDIVAVPQVQPGTVIVVRRPDDAKANVELVLDPPEDWAGRRDAERLRTGTDRTVPLASDVPEWPPAPQSPVGGSRAPTRPWRRVLLAGAFLIAAALVLIPAYDSIGRTVRAIAAGDPAAAGVVEGDRHDEIVEALVAETGDTKFVRIGFYDGYALAAAPSEPGALTIDSYQYRYDRTEHQGPELIQPSDPAAALFDVDDVDFTRFREHIATAEEHAGIADPSSVIVLVERLPVADATGERPVRVLVLLDADYADYADASVTIDPRTGRVLS</sequence>
<dbReference type="Proteomes" id="UP001500506">
    <property type="component" value="Unassembled WGS sequence"/>
</dbReference>
<gene>
    <name evidence="3" type="ORF">GCM10009747_15860</name>
</gene>
<protein>
    <recommendedName>
        <fullName evidence="5">DUF3592 domain-containing protein</fullName>
    </recommendedName>
</protein>
<feature type="transmembrane region" description="Helical" evidence="2">
    <location>
        <begin position="211"/>
        <end position="229"/>
    </location>
</feature>
<reference evidence="4" key="1">
    <citation type="journal article" date="2019" name="Int. J. Syst. Evol. Microbiol.">
        <title>The Global Catalogue of Microorganisms (GCM) 10K type strain sequencing project: providing services to taxonomists for standard genome sequencing and annotation.</title>
        <authorList>
            <consortium name="The Broad Institute Genomics Platform"/>
            <consortium name="The Broad Institute Genome Sequencing Center for Infectious Disease"/>
            <person name="Wu L."/>
            <person name="Ma J."/>
        </authorList>
    </citation>
    <scope>NUCLEOTIDE SEQUENCE [LARGE SCALE GENOMIC DNA]</scope>
    <source>
        <strain evidence="4">JCM 14319</strain>
    </source>
</reference>
<organism evidence="3 4">
    <name type="scientific">Agromyces humatus</name>
    <dbReference type="NCBI Taxonomy" id="279573"/>
    <lineage>
        <taxon>Bacteria</taxon>
        <taxon>Bacillati</taxon>
        <taxon>Actinomycetota</taxon>
        <taxon>Actinomycetes</taxon>
        <taxon>Micrococcales</taxon>
        <taxon>Microbacteriaceae</taxon>
        <taxon>Agromyces</taxon>
    </lineage>
</organism>
<evidence type="ECO:0000313" key="3">
    <source>
        <dbReference type="EMBL" id="GAA1757975.1"/>
    </source>
</evidence>
<name>A0ABP4WM52_9MICO</name>
<feature type="transmembrane region" description="Helical" evidence="2">
    <location>
        <begin position="12"/>
        <end position="38"/>
    </location>
</feature>
<evidence type="ECO:0008006" key="5">
    <source>
        <dbReference type="Google" id="ProtNLM"/>
    </source>
</evidence>
<accession>A0ABP4WM52</accession>
<dbReference type="RefSeq" id="WP_232498944.1">
    <property type="nucleotide sequence ID" value="NZ_BAAANH010000003.1"/>
</dbReference>
<keyword evidence="2" id="KW-0812">Transmembrane</keyword>
<evidence type="ECO:0000313" key="4">
    <source>
        <dbReference type="Proteomes" id="UP001500506"/>
    </source>
</evidence>
<dbReference type="EMBL" id="BAAANH010000003">
    <property type="protein sequence ID" value="GAA1757975.1"/>
    <property type="molecule type" value="Genomic_DNA"/>
</dbReference>
<keyword evidence="2" id="KW-0472">Membrane</keyword>
<evidence type="ECO:0000256" key="2">
    <source>
        <dbReference type="SAM" id="Phobius"/>
    </source>
</evidence>